<organism evidence="1">
    <name type="scientific">Arundo donax</name>
    <name type="common">Giant reed</name>
    <name type="synonym">Donax arundinaceus</name>
    <dbReference type="NCBI Taxonomy" id="35708"/>
    <lineage>
        <taxon>Eukaryota</taxon>
        <taxon>Viridiplantae</taxon>
        <taxon>Streptophyta</taxon>
        <taxon>Embryophyta</taxon>
        <taxon>Tracheophyta</taxon>
        <taxon>Spermatophyta</taxon>
        <taxon>Magnoliopsida</taxon>
        <taxon>Liliopsida</taxon>
        <taxon>Poales</taxon>
        <taxon>Poaceae</taxon>
        <taxon>PACMAD clade</taxon>
        <taxon>Arundinoideae</taxon>
        <taxon>Arundineae</taxon>
        <taxon>Arundo</taxon>
    </lineage>
</organism>
<reference evidence="1" key="2">
    <citation type="journal article" date="2015" name="Data Brief">
        <title>Shoot transcriptome of the giant reed, Arundo donax.</title>
        <authorList>
            <person name="Barrero R.A."/>
            <person name="Guerrero F.D."/>
            <person name="Moolhuijzen P."/>
            <person name="Goolsby J.A."/>
            <person name="Tidwell J."/>
            <person name="Bellgard S.E."/>
            <person name="Bellgard M.I."/>
        </authorList>
    </citation>
    <scope>NUCLEOTIDE SEQUENCE</scope>
    <source>
        <tissue evidence="1">Shoot tissue taken approximately 20 cm above the soil surface</tissue>
    </source>
</reference>
<dbReference type="AlphaFoldDB" id="A0A0A9ENA8"/>
<protein>
    <submittedName>
        <fullName evidence="1">Uncharacterized protein</fullName>
    </submittedName>
</protein>
<reference evidence="1" key="1">
    <citation type="submission" date="2014-09" db="EMBL/GenBank/DDBJ databases">
        <authorList>
            <person name="Magalhaes I.L.F."/>
            <person name="Oliveira U."/>
            <person name="Santos F.R."/>
            <person name="Vidigal T.H.D.A."/>
            <person name="Brescovit A.D."/>
            <person name="Santos A.J."/>
        </authorList>
    </citation>
    <scope>NUCLEOTIDE SEQUENCE</scope>
    <source>
        <tissue evidence="1">Shoot tissue taken approximately 20 cm above the soil surface</tissue>
    </source>
</reference>
<dbReference type="EMBL" id="GBRH01195686">
    <property type="protein sequence ID" value="JAE02210.1"/>
    <property type="molecule type" value="Transcribed_RNA"/>
</dbReference>
<name>A0A0A9ENA8_ARUDO</name>
<proteinExistence type="predicted"/>
<sequence>MNRCQTYQRRQRGILCLFRYSIRCLCAVPRRHQRVIEWPHSLYVCQSFVQFFFWMPVMYANIRSLVPDVSSATTSESSSATTPES</sequence>
<accession>A0A0A9ENA8</accession>
<evidence type="ECO:0000313" key="1">
    <source>
        <dbReference type="EMBL" id="JAE02210.1"/>
    </source>
</evidence>